<dbReference type="AlphaFoldDB" id="A0A2S6NJC5"/>
<dbReference type="RefSeq" id="WP_104518588.1">
    <property type="nucleotide sequence ID" value="NZ_NHRY01000084.1"/>
</dbReference>
<protein>
    <recommendedName>
        <fullName evidence="4">Toxin-antitoxin system HicB family antitoxin</fullName>
    </recommendedName>
</protein>
<name>A0A2S6NJC5_RHOGL</name>
<evidence type="ECO:0000313" key="2">
    <source>
        <dbReference type="EMBL" id="PPQ34910.1"/>
    </source>
</evidence>
<sequence>MRTHDPQSPRTYSGKFIVRVLPELHRRLVIEAAEAQVSLNLLVSHRLSITTTGSGLPGAAPRPPQAPGPQRKKAEDPGTTGDAAPARGAGGGVSGKRARTRHGRKTAPAKRPKDAA</sequence>
<dbReference type="Proteomes" id="UP000239724">
    <property type="component" value="Unassembled WGS sequence"/>
</dbReference>
<evidence type="ECO:0000256" key="1">
    <source>
        <dbReference type="SAM" id="MobiDB-lite"/>
    </source>
</evidence>
<feature type="compositionally biased region" description="Low complexity" evidence="1">
    <location>
        <begin position="78"/>
        <end position="87"/>
    </location>
</feature>
<reference evidence="2 3" key="1">
    <citation type="journal article" date="2018" name="Arch. Microbiol.">
        <title>New insights into the metabolic potential of the phototrophic purple bacterium Rhodopila globiformis DSM 161(T) from its draft genome sequence and evidence for a vanadium-dependent nitrogenase.</title>
        <authorList>
            <person name="Imhoff J.F."/>
            <person name="Rahn T."/>
            <person name="Kunzel S."/>
            <person name="Neulinger S.C."/>
        </authorList>
    </citation>
    <scope>NUCLEOTIDE SEQUENCE [LARGE SCALE GENOMIC DNA]</scope>
    <source>
        <strain evidence="2 3">DSM 161</strain>
    </source>
</reference>
<feature type="region of interest" description="Disordered" evidence="1">
    <location>
        <begin position="50"/>
        <end position="116"/>
    </location>
</feature>
<comment type="caution">
    <text evidence="2">The sequence shown here is derived from an EMBL/GenBank/DDBJ whole genome shotgun (WGS) entry which is preliminary data.</text>
</comment>
<keyword evidence="3" id="KW-1185">Reference proteome</keyword>
<accession>A0A2S6NJC5</accession>
<dbReference type="InterPro" id="IPR008651">
    <property type="entry name" value="Uncharacterised_HicB"/>
</dbReference>
<organism evidence="2 3">
    <name type="scientific">Rhodopila globiformis</name>
    <name type="common">Rhodopseudomonas globiformis</name>
    <dbReference type="NCBI Taxonomy" id="1071"/>
    <lineage>
        <taxon>Bacteria</taxon>
        <taxon>Pseudomonadati</taxon>
        <taxon>Pseudomonadota</taxon>
        <taxon>Alphaproteobacteria</taxon>
        <taxon>Acetobacterales</taxon>
        <taxon>Acetobacteraceae</taxon>
        <taxon>Rhodopila</taxon>
    </lineage>
</organism>
<dbReference type="OrthoDB" id="5297106at2"/>
<proteinExistence type="predicted"/>
<evidence type="ECO:0000313" key="3">
    <source>
        <dbReference type="Proteomes" id="UP000239724"/>
    </source>
</evidence>
<dbReference type="Pfam" id="PF05534">
    <property type="entry name" value="HicB"/>
    <property type="match status" value="1"/>
</dbReference>
<dbReference type="EMBL" id="NHRY01000084">
    <property type="protein sequence ID" value="PPQ34910.1"/>
    <property type="molecule type" value="Genomic_DNA"/>
</dbReference>
<evidence type="ECO:0008006" key="4">
    <source>
        <dbReference type="Google" id="ProtNLM"/>
    </source>
</evidence>
<feature type="compositionally biased region" description="Basic residues" evidence="1">
    <location>
        <begin position="96"/>
        <end position="110"/>
    </location>
</feature>
<gene>
    <name evidence="2" type="ORF">CCS01_09360</name>
</gene>